<sequence>MKSFSSGEVAKVCDVNPRTVIRWIEAKKLKAFKLPGRGNNRVKHSDLLDFLMQNQIPIPSELIVEQEKSCFIVSVEKQLVKNAQRIARNAGFVTQVYQHGIESGVEIAQHKPSLIMIDSQTSRVDIPALTAVIESKLEYKPHIIIFDEFTDNRLSAEHDAKVFKLAKPLDNYALAMVLDSIVETEQETYA</sequence>
<dbReference type="RefSeq" id="WP_014107236.1">
    <property type="nucleotide sequence ID" value="NC_016041.1"/>
</dbReference>
<dbReference type="OrthoDB" id="5703386at2"/>
<gene>
    <name evidence="2" type="ordered locus">GNIT_0203</name>
</gene>
<dbReference type="KEGG" id="gni:GNIT_0203"/>
<dbReference type="InterPro" id="IPR009061">
    <property type="entry name" value="DNA-bd_dom_put_sf"/>
</dbReference>
<dbReference type="Pfam" id="PF12728">
    <property type="entry name" value="HTH_17"/>
    <property type="match status" value="1"/>
</dbReference>
<dbReference type="STRING" id="1085623.GNIT_0203"/>
<dbReference type="Proteomes" id="UP000009282">
    <property type="component" value="Chromosome"/>
</dbReference>
<proteinExistence type="predicted"/>
<protein>
    <submittedName>
        <fullName evidence="2">Response regulator</fullName>
    </submittedName>
</protein>
<evidence type="ECO:0000313" key="3">
    <source>
        <dbReference type="Proteomes" id="UP000009282"/>
    </source>
</evidence>
<dbReference type="SUPFAM" id="SSF46955">
    <property type="entry name" value="Putative DNA-binding domain"/>
    <property type="match status" value="1"/>
</dbReference>
<reference evidence="2 3" key="1">
    <citation type="journal article" date="2011" name="J. Bacteriol.">
        <title>Complete genome sequence of seawater bacterium Glaciecola nitratireducens FR1064T.</title>
        <authorList>
            <person name="Bian F."/>
            <person name="Qin Q.L."/>
            <person name="Xie B.B."/>
            <person name="Shu Y.L."/>
            <person name="Zhang X.Y."/>
            <person name="Yu Y."/>
            <person name="Chen B."/>
            <person name="Chen X.L."/>
            <person name="Zhou B.C."/>
            <person name="Zhang Y.Z."/>
        </authorList>
    </citation>
    <scope>NUCLEOTIDE SEQUENCE [LARGE SCALE GENOMIC DNA]</scope>
    <source>
        <strain evidence="3">JCM 12485 / KCTC 12276 / FR1064</strain>
    </source>
</reference>
<evidence type="ECO:0000259" key="1">
    <source>
        <dbReference type="Pfam" id="PF12728"/>
    </source>
</evidence>
<dbReference type="HOGENOM" id="CLU_092045_0_0_6"/>
<dbReference type="AlphaFoldDB" id="G4QF13"/>
<organism evidence="2 3">
    <name type="scientific">Glaciecola nitratireducens (strain JCM 12485 / KCTC 12276 / FR1064)</name>
    <dbReference type="NCBI Taxonomy" id="1085623"/>
    <lineage>
        <taxon>Bacteria</taxon>
        <taxon>Pseudomonadati</taxon>
        <taxon>Pseudomonadota</taxon>
        <taxon>Gammaproteobacteria</taxon>
        <taxon>Alteromonadales</taxon>
        <taxon>Alteromonadaceae</taxon>
        <taxon>Brumicola</taxon>
    </lineage>
</organism>
<feature type="domain" description="Helix-turn-helix" evidence="1">
    <location>
        <begin position="5"/>
        <end position="54"/>
    </location>
</feature>
<dbReference type="eggNOG" id="COG3706">
    <property type="taxonomic scope" value="Bacteria"/>
</dbReference>
<name>G4QF13_GLANF</name>
<dbReference type="EMBL" id="CP003060">
    <property type="protein sequence ID" value="AEP28357.1"/>
    <property type="molecule type" value="Genomic_DNA"/>
</dbReference>
<dbReference type="InterPro" id="IPR041657">
    <property type="entry name" value="HTH_17"/>
</dbReference>
<accession>G4QF13</accession>
<evidence type="ECO:0000313" key="2">
    <source>
        <dbReference type="EMBL" id="AEP28357.1"/>
    </source>
</evidence>
<keyword evidence="3" id="KW-1185">Reference proteome</keyword>